<dbReference type="InterPro" id="IPR011650">
    <property type="entry name" value="Peptidase_M20_dimer"/>
</dbReference>
<dbReference type="GO" id="GO:0046872">
    <property type="term" value="F:metal ion binding"/>
    <property type="evidence" value="ECO:0007669"/>
    <property type="project" value="UniProtKB-KW"/>
</dbReference>
<keyword evidence="3" id="KW-0378">Hydrolase</keyword>
<dbReference type="NCBIfam" id="NF005034">
    <property type="entry name" value="PRK06446.1"/>
    <property type="match status" value="1"/>
</dbReference>
<evidence type="ECO:0000256" key="3">
    <source>
        <dbReference type="ARBA" id="ARBA00022801"/>
    </source>
</evidence>
<evidence type="ECO:0000259" key="4">
    <source>
        <dbReference type="Pfam" id="PF07687"/>
    </source>
</evidence>
<proteinExistence type="predicted"/>
<dbReference type="STRING" id="1435377.SUSAZ_08360"/>
<name>A0A0U3HIW1_9CREN</name>
<sequence length="433" mass="48894">MENEKALKNLLDFLKHPSVSATGEGVRDTALWLKDFMRDLGINAWIEETPGHPVVYGEANNGGDKTLLVYNHYDVQPVDPLNEWKYDPFSATVKDNYIYARGASDNKGTLMARLMAFSRYKGKLNFKFVFEGEEEIGSINLHHFVDRNKDRLKADAVIMEGAGLDTKGRPMIVLGVKGLVYVEIRVRTGERDVHSSNAPIVYNPVWRLVEILNSIYDGEKVKIKGFYDEIEPISKDVEELLDKYDVDVEELRKSLGAYALKHKERKEVVKALFTEPTCNIDGIYSGYIGKGSKTIVPSHVYVKMDFRLVPKQDPKKIFNELVEHVKRIDPKVEIIDMGLEKPVRTSPKTKVARAMISSAKEVYKVEPVVIPNSAGTQPMGIFYDLGIDEIVSAIGAGTSSSNAHAPNENITVDNYYKAIEHALKFYEEFERIK</sequence>
<dbReference type="Pfam" id="PF07687">
    <property type="entry name" value="M20_dimer"/>
    <property type="match status" value="1"/>
</dbReference>
<gene>
    <name evidence="5" type="ORF">ATY89_09345</name>
    <name evidence="6" type="ORF">ATZ20_00755</name>
</gene>
<organism evidence="6 7">
    <name type="scientific">Sulfolobus acidocaldarius</name>
    <dbReference type="NCBI Taxonomy" id="2285"/>
    <lineage>
        <taxon>Archaea</taxon>
        <taxon>Thermoproteota</taxon>
        <taxon>Thermoprotei</taxon>
        <taxon>Sulfolobales</taxon>
        <taxon>Sulfolobaceae</taxon>
        <taxon>Sulfolobus</taxon>
    </lineage>
</organism>
<dbReference type="AlphaFoldDB" id="A0A0U3HIW1"/>
<dbReference type="EMBL" id="CP013694">
    <property type="protein sequence ID" value="ALU30118.1"/>
    <property type="molecule type" value="Genomic_DNA"/>
</dbReference>
<dbReference type="CDD" id="cd05681">
    <property type="entry name" value="M20_dipept_Sso-CP2"/>
    <property type="match status" value="1"/>
</dbReference>
<dbReference type="GeneID" id="14552250"/>
<protein>
    <recommendedName>
        <fullName evidence="4">Peptidase M20 dimerisation domain-containing protein</fullName>
    </recommendedName>
</protein>
<dbReference type="GO" id="GO:0008233">
    <property type="term" value="F:peptidase activity"/>
    <property type="evidence" value="ECO:0007669"/>
    <property type="project" value="UniProtKB-KW"/>
</dbReference>
<dbReference type="OMA" id="PMNAIPG"/>
<feature type="domain" description="Peptidase M20 dimerisation" evidence="4">
    <location>
        <begin position="175"/>
        <end position="331"/>
    </location>
</feature>
<keyword evidence="1" id="KW-0645">Protease</keyword>
<dbReference type="GO" id="GO:0006508">
    <property type="term" value="P:proteolysis"/>
    <property type="evidence" value="ECO:0007669"/>
    <property type="project" value="UniProtKB-KW"/>
</dbReference>
<dbReference type="Proteomes" id="UP000065473">
    <property type="component" value="Chromosome"/>
</dbReference>
<reference evidence="7 8" key="1">
    <citation type="submission" date="2015-12" db="EMBL/GenBank/DDBJ databases">
        <title>A stable core within a dynamic pangenome in Sulfolobus acidocaldarius.</title>
        <authorList>
            <person name="Anderson R."/>
            <person name="Kouris A."/>
            <person name="Seward C."/>
            <person name="Campbell K."/>
            <person name="Whitaker R."/>
        </authorList>
    </citation>
    <scope>NUCLEOTIDE SEQUENCE [LARGE SCALE GENOMIC DNA]</scope>
    <source>
        <strain evidence="5 8">GG12-C01-09</strain>
        <strain evidence="6 7">NG05B_CO5_07</strain>
    </source>
</reference>
<dbReference type="Pfam" id="PF01546">
    <property type="entry name" value="Peptidase_M20"/>
    <property type="match status" value="1"/>
</dbReference>
<evidence type="ECO:0000313" key="5">
    <source>
        <dbReference type="EMBL" id="ALU30118.1"/>
    </source>
</evidence>
<dbReference type="Gene3D" id="3.40.630.10">
    <property type="entry name" value="Zn peptidases"/>
    <property type="match status" value="1"/>
</dbReference>
<dbReference type="SUPFAM" id="SSF53187">
    <property type="entry name" value="Zn-dependent exopeptidases"/>
    <property type="match status" value="1"/>
</dbReference>
<dbReference type="InterPro" id="IPR051458">
    <property type="entry name" value="Cyt/Met_Dipeptidase"/>
</dbReference>
<evidence type="ECO:0000313" key="8">
    <source>
        <dbReference type="Proteomes" id="UP000065473"/>
    </source>
</evidence>
<dbReference type="Proteomes" id="UP000060043">
    <property type="component" value="Chromosome"/>
</dbReference>
<dbReference type="OrthoDB" id="24854at2157"/>
<accession>A0A0U3HIW1</accession>
<evidence type="ECO:0000256" key="2">
    <source>
        <dbReference type="ARBA" id="ARBA00022723"/>
    </source>
</evidence>
<evidence type="ECO:0000313" key="7">
    <source>
        <dbReference type="Proteomes" id="UP000060043"/>
    </source>
</evidence>
<dbReference type="Gene3D" id="3.30.70.360">
    <property type="match status" value="1"/>
</dbReference>
<dbReference type="PANTHER" id="PTHR43270">
    <property type="entry name" value="BETA-ALA-HIS DIPEPTIDASE"/>
    <property type="match status" value="1"/>
</dbReference>
<dbReference type="InterPro" id="IPR002933">
    <property type="entry name" value="Peptidase_M20"/>
</dbReference>
<dbReference type="RefSeq" id="WP_011278565.1">
    <property type="nucleotide sequence ID" value="NZ_BHWZ01000004.1"/>
</dbReference>
<dbReference type="PANTHER" id="PTHR43270:SF8">
    <property type="entry name" value="DI- AND TRIPEPTIDASE DUG2-RELATED"/>
    <property type="match status" value="1"/>
</dbReference>
<evidence type="ECO:0000256" key="1">
    <source>
        <dbReference type="ARBA" id="ARBA00022670"/>
    </source>
</evidence>
<dbReference type="EMBL" id="CP013695">
    <property type="protein sequence ID" value="ALU30812.1"/>
    <property type="molecule type" value="Genomic_DNA"/>
</dbReference>
<keyword evidence="2" id="KW-0479">Metal-binding</keyword>
<evidence type="ECO:0000313" key="6">
    <source>
        <dbReference type="EMBL" id="ALU30812.1"/>
    </source>
</evidence>
<dbReference type="PaxDb" id="1435377-SUSAZ_08360"/>